<sequence>MPKTPSNQYASENIAGDEITPLLAATASGPIAEPAVPLPRGDDVNGALDVDSEEDVPLPRKQIFLLCYTRVVEPIAFFSIFPYINTMIERTGGINKEDVGFYSGLIESLFSLTQMCFMIFWGKIADRFGRKPVLAFSLFGVTIATALFGMSKTIWQMILFRCIAGLFGGTLLTVRAMISENSTKKTQATAFSYFAFAGNIGIFVGPLLGGLFEDPATKFKSTFGRVQFFHEYPYALPGFVTAAIGLSAALVATFFIEETLHLHESKNKSIETPLSTMELLRSPGVPQVVLIYIYTLLLAFGYTAVNTVFYYTPVQLGGLGFPPELIAAAIGLSGASQALWLLLVFPSMHRLIGTGGILRACAVAWPAFFLAHPICAVFLRLGLKVPFWIAGPTTLIFGSGVAMAFTAIQLAVNDIAPSHNSLGTLNAIVLALASGLRAVIPALSTSVYATGVKYHIFGGQLFWVVAVVAAGALSAIVRLLPAKAGGKAHKQRDGQA</sequence>
<dbReference type="GO" id="GO:0016020">
    <property type="term" value="C:membrane"/>
    <property type="evidence" value="ECO:0007669"/>
    <property type="project" value="UniProtKB-SubCell"/>
</dbReference>
<keyword evidence="5 6" id="KW-0472">Membrane</keyword>
<dbReference type="EMBL" id="JAADJZ010000001">
    <property type="protein sequence ID" value="KAF2878495.1"/>
    <property type="molecule type" value="Genomic_DNA"/>
</dbReference>
<keyword evidence="2" id="KW-0813">Transport</keyword>
<feature type="transmembrane region" description="Helical" evidence="6">
    <location>
        <begin position="424"/>
        <end position="449"/>
    </location>
</feature>
<dbReference type="Proteomes" id="UP000481861">
    <property type="component" value="Unassembled WGS sequence"/>
</dbReference>
<dbReference type="CDD" id="cd17330">
    <property type="entry name" value="MFS_SLC46_TetA_like"/>
    <property type="match status" value="1"/>
</dbReference>
<evidence type="ECO:0000313" key="8">
    <source>
        <dbReference type="EMBL" id="KAF2878495.1"/>
    </source>
</evidence>
<protein>
    <submittedName>
        <fullName evidence="8">Major facilitator superfamily domain-containing protein</fullName>
    </submittedName>
</protein>
<feature type="transmembrane region" description="Helical" evidence="6">
    <location>
        <begin position="133"/>
        <end position="151"/>
    </location>
</feature>
<dbReference type="SUPFAM" id="SSF103473">
    <property type="entry name" value="MFS general substrate transporter"/>
    <property type="match status" value="1"/>
</dbReference>
<dbReference type="InterPro" id="IPR001958">
    <property type="entry name" value="Tet-R_TetA/multi-R_MdtG-like"/>
</dbReference>
<dbReference type="AlphaFoldDB" id="A0A7C8MKN2"/>
<comment type="subcellular location">
    <subcellularLocation>
        <location evidence="1">Membrane</location>
        <topology evidence="1">Multi-pass membrane protein</topology>
    </subcellularLocation>
</comment>
<evidence type="ECO:0000256" key="5">
    <source>
        <dbReference type="ARBA" id="ARBA00023136"/>
    </source>
</evidence>
<evidence type="ECO:0000313" key="9">
    <source>
        <dbReference type="Proteomes" id="UP000481861"/>
    </source>
</evidence>
<evidence type="ECO:0000256" key="4">
    <source>
        <dbReference type="ARBA" id="ARBA00022989"/>
    </source>
</evidence>
<feature type="transmembrane region" description="Helical" evidence="6">
    <location>
        <begin position="357"/>
        <end position="381"/>
    </location>
</feature>
<feature type="transmembrane region" description="Helical" evidence="6">
    <location>
        <begin position="190"/>
        <end position="212"/>
    </location>
</feature>
<keyword evidence="4 6" id="KW-1133">Transmembrane helix</keyword>
<reference evidence="8 9" key="1">
    <citation type="submission" date="2020-01" db="EMBL/GenBank/DDBJ databases">
        <authorList>
            <consortium name="DOE Joint Genome Institute"/>
            <person name="Haridas S."/>
            <person name="Albert R."/>
            <person name="Binder M."/>
            <person name="Bloem J."/>
            <person name="Labutti K."/>
            <person name="Salamov A."/>
            <person name="Andreopoulos B."/>
            <person name="Baker S.E."/>
            <person name="Barry K."/>
            <person name="Bills G."/>
            <person name="Bluhm B.H."/>
            <person name="Cannon C."/>
            <person name="Castanera R."/>
            <person name="Culley D.E."/>
            <person name="Daum C."/>
            <person name="Ezra D."/>
            <person name="Gonzalez J.B."/>
            <person name="Henrissat B."/>
            <person name="Kuo A."/>
            <person name="Liang C."/>
            <person name="Lipzen A."/>
            <person name="Lutzoni F."/>
            <person name="Magnuson J."/>
            <person name="Mondo S."/>
            <person name="Nolan M."/>
            <person name="Ohm R."/>
            <person name="Pangilinan J."/>
            <person name="Park H.-J.H."/>
            <person name="Ramirez L."/>
            <person name="Alfaro M."/>
            <person name="Sun H."/>
            <person name="Tritt A."/>
            <person name="Yoshinaga Y."/>
            <person name="Zwiers L.-H.L."/>
            <person name="Turgeon B.G."/>
            <person name="Goodwin S.B."/>
            <person name="Spatafora J.W."/>
            <person name="Crous P.W."/>
            <person name="Grigoriev I.V."/>
        </authorList>
    </citation>
    <scope>NUCLEOTIDE SEQUENCE [LARGE SCALE GENOMIC DNA]</scope>
    <source>
        <strain evidence="8 9">CBS 611.86</strain>
    </source>
</reference>
<feature type="transmembrane region" description="Helical" evidence="6">
    <location>
        <begin position="461"/>
        <end position="480"/>
    </location>
</feature>
<dbReference type="OrthoDB" id="419616at2759"/>
<feature type="transmembrane region" description="Helical" evidence="6">
    <location>
        <begin position="325"/>
        <end position="345"/>
    </location>
</feature>
<feature type="domain" description="Major facilitator superfamily (MFS) profile" evidence="7">
    <location>
        <begin position="62"/>
        <end position="484"/>
    </location>
</feature>
<name>A0A7C8MKN2_9PLEO</name>
<dbReference type="GO" id="GO:0022857">
    <property type="term" value="F:transmembrane transporter activity"/>
    <property type="evidence" value="ECO:0007669"/>
    <property type="project" value="InterPro"/>
</dbReference>
<evidence type="ECO:0000256" key="3">
    <source>
        <dbReference type="ARBA" id="ARBA00022692"/>
    </source>
</evidence>
<feature type="transmembrane region" description="Helical" evidence="6">
    <location>
        <begin position="63"/>
        <end position="84"/>
    </location>
</feature>
<evidence type="ECO:0000259" key="7">
    <source>
        <dbReference type="PROSITE" id="PS50850"/>
    </source>
</evidence>
<dbReference type="PROSITE" id="PS50850">
    <property type="entry name" value="MFS"/>
    <property type="match status" value="1"/>
</dbReference>
<feature type="transmembrane region" description="Helical" evidence="6">
    <location>
        <begin position="99"/>
        <end position="121"/>
    </location>
</feature>
<evidence type="ECO:0000256" key="2">
    <source>
        <dbReference type="ARBA" id="ARBA00022448"/>
    </source>
</evidence>
<proteinExistence type="predicted"/>
<organism evidence="8 9">
    <name type="scientific">Massariosphaeria phaeospora</name>
    <dbReference type="NCBI Taxonomy" id="100035"/>
    <lineage>
        <taxon>Eukaryota</taxon>
        <taxon>Fungi</taxon>
        <taxon>Dikarya</taxon>
        <taxon>Ascomycota</taxon>
        <taxon>Pezizomycotina</taxon>
        <taxon>Dothideomycetes</taxon>
        <taxon>Pleosporomycetidae</taxon>
        <taxon>Pleosporales</taxon>
        <taxon>Pleosporales incertae sedis</taxon>
        <taxon>Massariosphaeria</taxon>
    </lineage>
</organism>
<feature type="transmembrane region" description="Helical" evidence="6">
    <location>
        <begin position="284"/>
        <end position="305"/>
    </location>
</feature>
<dbReference type="InterPro" id="IPR020846">
    <property type="entry name" value="MFS_dom"/>
</dbReference>
<dbReference type="PANTHER" id="PTHR23504:SF3">
    <property type="entry name" value="MAJOR FACILITATOR SUPERFAMILY (MFS) PROFILE DOMAIN-CONTAINING PROTEIN"/>
    <property type="match status" value="1"/>
</dbReference>
<dbReference type="Pfam" id="PF07690">
    <property type="entry name" value="MFS_1"/>
    <property type="match status" value="1"/>
</dbReference>
<dbReference type="PRINTS" id="PR01035">
    <property type="entry name" value="TCRTETA"/>
</dbReference>
<dbReference type="PANTHER" id="PTHR23504">
    <property type="entry name" value="MAJOR FACILITATOR SUPERFAMILY DOMAIN-CONTAINING PROTEIN 10"/>
    <property type="match status" value="1"/>
</dbReference>
<keyword evidence="3 6" id="KW-0812">Transmembrane</keyword>
<feature type="transmembrane region" description="Helical" evidence="6">
    <location>
        <begin position="157"/>
        <end position="178"/>
    </location>
</feature>
<feature type="transmembrane region" description="Helical" evidence="6">
    <location>
        <begin position="387"/>
        <end position="412"/>
    </location>
</feature>
<evidence type="ECO:0000256" key="1">
    <source>
        <dbReference type="ARBA" id="ARBA00004141"/>
    </source>
</evidence>
<gene>
    <name evidence="8" type="ORF">BDV95DRAFT_624925</name>
</gene>
<comment type="caution">
    <text evidence="8">The sequence shown here is derived from an EMBL/GenBank/DDBJ whole genome shotgun (WGS) entry which is preliminary data.</text>
</comment>
<dbReference type="InterPro" id="IPR036259">
    <property type="entry name" value="MFS_trans_sf"/>
</dbReference>
<dbReference type="Gene3D" id="1.20.1250.20">
    <property type="entry name" value="MFS general substrate transporter like domains"/>
    <property type="match status" value="1"/>
</dbReference>
<feature type="transmembrane region" description="Helical" evidence="6">
    <location>
        <begin position="232"/>
        <end position="256"/>
    </location>
</feature>
<dbReference type="InterPro" id="IPR011701">
    <property type="entry name" value="MFS"/>
</dbReference>
<evidence type="ECO:0000256" key="6">
    <source>
        <dbReference type="SAM" id="Phobius"/>
    </source>
</evidence>
<accession>A0A7C8MKN2</accession>
<keyword evidence="9" id="KW-1185">Reference proteome</keyword>